<organism evidence="4 5">
    <name type="scientific">Pilibacter termitis</name>
    <dbReference type="NCBI Taxonomy" id="263852"/>
    <lineage>
        <taxon>Bacteria</taxon>
        <taxon>Bacillati</taxon>
        <taxon>Bacillota</taxon>
        <taxon>Bacilli</taxon>
        <taxon>Lactobacillales</taxon>
        <taxon>Enterococcaceae</taxon>
        <taxon>Pilibacter</taxon>
    </lineage>
</organism>
<dbReference type="PANTHER" id="PTHR47816">
    <property type="entry name" value="RIBOSOMAL RNA SMALL SUBUNIT METHYLTRANSFERASE C"/>
    <property type="match status" value="1"/>
</dbReference>
<dbReference type="SUPFAM" id="SSF53335">
    <property type="entry name" value="S-adenosyl-L-methionine-dependent methyltransferases"/>
    <property type="match status" value="1"/>
</dbReference>
<dbReference type="InterPro" id="IPR007848">
    <property type="entry name" value="Small_mtfrase_dom"/>
</dbReference>
<keyword evidence="2 4" id="KW-0808">Transferase</keyword>
<dbReference type="InterPro" id="IPR046977">
    <property type="entry name" value="RsmC/RlmG"/>
</dbReference>
<dbReference type="OrthoDB" id="9764961at2"/>
<evidence type="ECO:0000313" key="4">
    <source>
        <dbReference type="EMBL" id="SJZ66694.1"/>
    </source>
</evidence>
<dbReference type="STRING" id="263852.SAMN02745116_01104"/>
<dbReference type="GO" id="GO:0008757">
    <property type="term" value="F:S-adenosylmethionine-dependent methyltransferase activity"/>
    <property type="evidence" value="ECO:0007669"/>
    <property type="project" value="InterPro"/>
</dbReference>
<accession>A0A1T4MIU0</accession>
<dbReference type="Gene3D" id="3.40.50.150">
    <property type="entry name" value="Vaccinia Virus protein VP39"/>
    <property type="match status" value="1"/>
</dbReference>
<dbReference type="EMBL" id="FUXI01000010">
    <property type="protein sequence ID" value="SJZ66694.1"/>
    <property type="molecule type" value="Genomic_DNA"/>
</dbReference>
<evidence type="ECO:0000256" key="1">
    <source>
        <dbReference type="ARBA" id="ARBA00022603"/>
    </source>
</evidence>
<evidence type="ECO:0000259" key="3">
    <source>
        <dbReference type="Pfam" id="PF05175"/>
    </source>
</evidence>
<evidence type="ECO:0000256" key="2">
    <source>
        <dbReference type="ARBA" id="ARBA00022679"/>
    </source>
</evidence>
<sequence>MSNQYFTNQPVTTHQYETFDFTLRGNNLHFLTDSNVFSKKTIDFGSRVLIEAFSEENLPEGDLLDVGCGYGPIGLSLSLATKRAVEMVDINERAIELAKENAKKNGIERVNIHVSNLYENVEKHDFSAILSNPPIRAGKVVVHEILEKSYDYLQQNGALFIVIQKKQGAKSAMKKMEETFGNVEVITKEKGYFILKSVRE</sequence>
<evidence type="ECO:0000313" key="5">
    <source>
        <dbReference type="Proteomes" id="UP000190328"/>
    </source>
</evidence>
<dbReference type="GO" id="GO:0032259">
    <property type="term" value="P:methylation"/>
    <property type="evidence" value="ECO:0007669"/>
    <property type="project" value="UniProtKB-KW"/>
</dbReference>
<protein>
    <submittedName>
        <fullName evidence="4">16S rRNA m(2)G 1207 methyltransferase</fullName>
    </submittedName>
</protein>
<dbReference type="Pfam" id="PF05175">
    <property type="entry name" value="MTS"/>
    <property type="match status" value="1"/>
</dbReference>
<dbReference type="AlphaFoldDB" id="A0A1T4MIU0"/>
<reference evidence="5" key="1">
    <citation type="submission" date="2017-02" db="EMBL/GenBank/DDBJ databases">
        <authorList>
            <person name="Varghese N."/>
            <person name="Submissions S."/>
        </authorList>
    </citation>
    <scope>NUCLEOTIDE SEQUENCE [LARGE SCALE GENOMIC DNA]</scope>
    <source>
        <strain evidence="5">ATCC BAA-1030</strain>
    </source>
</reference>
<feature type="domain" description="Methyltransferase small" evidence="3">
    <location>
        <begin position="28"/>
        <end position="196"/>
    </location>
</feature>
<dbReference type="Proteomes" id="UP000190328">
    <property type="component" value="Unassembled WGS sequence"/>
</dbReference>
<proteinExistence type="predicted"/>
<dbReference type="CDD" id="cd02440">
    <property type="entry name" value="AdoMet_MTases"/>
    <property type="match status" value="1"/>
</dbReference>
<dbReference type="InterPro" id="IPR029063">
    <property type="entry name" value="SAM-dependent_MTases_sf"/>
</dbReference>
<name>A0A1T4MIU0_9ENTE</name>
<keyword evidence="5" id="KW-1185">Reference proteome</keyword>
<gene>
    <name evidence="4" type="ORF">SAMN02745116_01104</name>
</gene>
<dbReference type="PANTHER" id="PTHR47816:SF4">
    <property type="entry name" value="RIBOSOMAL RNA SMALL SUBUNIT METHYLTRANSFERASE C"/>
    <property type="match status" value="1"/>
</dbReference>
<keyword evidence="1 4" id="KW-0489">Methyltransferase</keyword>
<dbReference type="RefSeq" id="WP_078807027.1">
    <property type="nucleotide sequence ID" value="NZ_FUXI01000010.1"/>
</dbReference>